<evidence type="ECO:0000256" key="2">
    <source>
        <dbReference type="ARBA" id="ARBA00006434"/>
    </source>
</evidence>
<evidence type="ECO:0000256" key="4">
    <source>
        <dbReference type="ARBA" id="ARBA00022989"/>
    </source>
</evidence>
<dbReference type="KEGG" id="acom:CEW83_05770"/>
<dbReference type="EMBL" id="CP022187">
    <property type="protein sequence ID" value="AWI74784.1"/>
    <property type="molecule type" value="Genomic_DNA"/>
</dbReference>
<dbReference type="Proteomes" id="UP000244930">
    <property type="component" value="Chromosome"/>
</dbReference>
<dbReference type="Pfam" id="PF00474">
    <property type="entry name" value="SSF"/>
    <property type="match status" value="1"/>
</dbReference>
<keyword evidence="3 7" id="KW-0812">Transmembrane</keyword>
<feature type="transmembrane region" description="Helical" evidence="7">
    <location>
        <begin position="131"/>
        <end position="153"/>
    </location>
</feature>
<accession>A0A2U8GMP1</accession>
<dbReference type="PANTHER" id="PTHR11819">
    <property type="entry name" value="SOLUTE CARRIER FAMILY 5"/>
    <property type="match status" value="1"/>
</dbReference>
<feature type="transmembrane region" description="Helical" evidence="7">
    <location>
        <begin position="76"/>
        <end position="95"/>
    </location>
</feature>
<sequence length="194" mass="20576">MLAGLLAAIMSSVDTALNSASTLVICDFVQPRRPKLDARALARLGRHTTLGMMFIAALWAPAIDRFPGLFAYLQQAFAYVTPPLVAVFAAGMLSGRLSANAAFAGLITGHGVSAAWFIATQLGWVKVHFTVVAFLLLVMTLLACALWQALLGGTVTDEQRLAVDASHVEPAPLAVRRGAAMLTALTLVLVIAFW</sequence>
<proteinExistence type="inferred from homology"/>
<evidence type="ECO:0000256" key="1">
    <source>
        <dbReference type="ARBA" id="ARBA00004141"/>
    </source>
</evidence>
<dbReference type="PROSITE" id="PS50283">
    <property type="entry name" value="NA_SOLUT_SYMP_3"/>
    <property type="match status" value="1"/>
</dbReference>
<reference evidence="8 9" key="1">
    <citation type="submission" date="2017-06" db="EMBL/GenBank/DDBJ databases">
        <title>Azoarcus.</title>
        <authorList>
            <person name="Woo J.-H."/>
            <person name="Kim H.-S."/>
        </authorList>
    </citation>
    <scope>NUCLEOTIDE SEQUENCE [LARGE SCALE GENOMIC DNA]</scope>
    <source>
        <strain evidence="8 9">TSPY31</strain>
    </source>
</reference>
<keyword evidence="9" id="KW-1185">Reference proteome</keyword>
<gene>
    <name evidence="8" type="ORF">CEW83_05770</name>
</gene>
<evidence type="ECO:0000256" key="6">
    <source>
        <dbReference type="RuleBase" id="RU362091"/>
    </source>
</evidence>
<evidence type="ECO:0008006" key="10">
    <source>
        <dbReference type="Google" id="ProtNLM"/>
    </source>
</evidence>
<evidence type="ECO:0000313" key="8">
    <source>
        <dbReference type="EMBL" id="AWI74784.1"/>
    </source>
</evidence>
<dbReference type="InterPro" id="IPR001734">
    <property type="entry name" value="Na/solute_symporter"/>
</dbReference>
<dbReference type="GO" id="GO:0005886">
    <property type="term" value="C:plasma membrane"/>
    <property type="evidence" value="ECO:0007669"/>
    <property type="project" value="TreeGrafter"/>
</dbReference>
<evidence type="ECO:0000313" key="9">
    <source>
        <dbReference type="Proteomes" id="UP000244930"/>
    </source>
</evidence>
<evidence type="ECO:0000256" key="3">
    <source>
        <dbReference type="ARBA" id="ARBA00022692"/>
    </source>
</evidence>
<comment type="subcellular location">
    <subcellularLocation>
        <location evidence="1">Membrane</location>
        <topology evidence="1">Multi-pass membrane protein</topology>
    </subcellularLocation>
</comment>
<dbReference type="AlphaFoldDB" id="A0A2U8GMP1"/>
<dbReference type="PANTHER" id="PTHR11819:SF195">
    <property type="entry name" value="SODIUM_GLUCOSE COTRANSPORTER 4"/>
    <property type="match status" value="1"/>
</dbReference>
<dbReference type="GO" id="GO:0005412">
    <property type="term" value="F:D-glucose:sodium symporter activity"/>
    <property type="evidence" value="ECO:0007669"/>
    <property type="project" value="TreeGrafter"/>
</dbReference>
<feature type="transmembrane region" description="Helical" evidence="7">
    <location>
        <begin position="101"/>
        <end position="119"/>
    </location>
</feature>
<organism evidence="8 9">
    <name type="scientific">Parazoarcus communis</name>
    <dbReference type="NCBI Taxonomy" id="41977"/>
    <lineage>
        <taxon>Bacteria</taxon>
        <taxon>Pseudomonadati</taxon>
        <taxon>Pseudomonadota</taxon>
        <taxon>Betaproteobacteria</taxon>
        <taxon>Rhodocyclales</taxon>
        <taxon>Zoogloeaceae</taxon>
        <taxon>Parazoarcus</taxon>
    </lineage>
</organism>
<keyword evidence="5 7" id="KW-0472">Membrane</keyword>
<keyword evidence="4 7" id="KW-1133">Transmembrane helix</keyword>
<name>A0A2U8GMP1_9RHOO</name>
<protein>
    <recommendedName>
        <fullName evidence="10">Na+/glucose cotransporter</fullName>
    </recommendedName>
</protein>
<evidence type="ECO:0000256" key="5">
    <source>
        <dbReference type="ARBA" id="ARBA00023136"/>
    </source>
</evidence>
<comment type="similarity">
    <text evidence="2 6">Belongs to the sodium:solute symporter (SSF) (TC 2.A.21) family.</text>
</comment>
<feature type="transmembrane region" description="Helical" evidence="7">
    <location>
        <begin position="44"/>
        <end position="64"/>
    </location>
</feature>
<dbReference type="InterPro" id="IPR038377">
    <property type="entry name" value="Na/Glc_symporter_sf"/>
</dbReference>
<dbReference type="Gene3D" id="1.20.1730.10">
    <property type="entry name" value="Sodium/glucose cotransporter"/>
    <property type="match status" value="1"/>
</dbReference>
<evidence type="ECO:0000256" key="7">
    <source>
        <dbReference type="SAM" id="Phobius"/>
    </source>
</evidence>